<dbReference type="InterPro" id="IPR001841">
    <property type="entry name" value="Znf_RING"/>
</dbReference>
<dbReference type="RefSeq" id="XP_027125728.2">
    <property type="nucleotide sequence ID" value="XM_027269927.2"/>
</dbReference>
<protein>
    <recommendedName>
        <fullName evidence="2">RING-type E3 ubiquitin transferase</fullName>
        <ecNumber evidence="2">2.3.2.27</ecNumber>
    </recommendedName>
</protein>
<evidence type="ECO:0000256" key="5">
    <source>
        <dbReference type="ARBA" id="ARBA00022786"/>
    </source>
</evidence>
<dbReference type="AlphaFoldDB" id="A0A6P6XD45"/>
<organism evidence="12 13">
    <name type="scientific">Coffea arabica</name>
    <name type="common">Arabian coffee</name>
    <dbReference type="NCBI Taxonomy" id="13443"/>
    <lineage>
        <taxon>Eukaryota</taxon>
        <taxon>Viridiplantae</taxon>
        <taxon>Streptophyta</taxon>
        <taxon>Embryophyta</taxon>
        <taxon>Tracheophyta</taxon>
        <taxon>Spermatophyta</taxon>
        <taxon>Magnoliopsida</taxon>
        <taxon>eudicotyledons</taxon>
        <taxon>Gunneridae</taxon>
        <taxon>Pentapetalae</taxon>
        <taxon>asterids</taxon>
        <taxon>lamiids</taxon>
        <taxon>Gentianales</taxon>
        <taxon>Rubiaceae</taxon>
        <taxon>Ixoroideae</taxon>
        <taxon>Gardenieae complex</taxon>
        <taxon>Bertiereae - Coffeeae clade</taxon>
        <taxon>Coffeeae</taxon>
        <taxon>Coffea</taxon>
    </lineage>
</organism>
<evidence type="ECO:0000259" key="11">
    <source>
        <dbReference type="PROSITE" id="PS50089"/>
    </source>
</evidence>
<name>A0A6P6XD45_COFAR</name>
<evidence type="ECO:0000256" key="1">
    <source>
        <dbReference type="ARBA" id="ARBA00000900"/>
    </source>
</evidence>
<evidence type="ECO:0000256" key="10">
    <source>
        <dbReference type="SAM" id="Phobius"/>
    </source>
</evidence>
<dbReference type="InterPro" id="IPR013083">
    <property type="entry name" value="Znf_RING/FYVE/PHD"/>
</dbReference>
<dbReference type="EC" id="2.3.2.27" evidence="2"/>
<dbReference type="GO" id="GO:0061630">
    <property type="term" value="F:ubiquitin protein ligase activity"/>
    <property type="evidence" value="ECO:0007669"/>
    <property type="project" value="UniProtKB-EC"/>
</dbReference>
<evidence type="ECO:0000256" key="9">
    <source>
        <dbReference type="SAM" id="MobiDB-lite"/>
    </source>
</evidence>
<feature type="transmembrane region" description="Helical" evidence="10">
    <location>
        <begin position="66"/>
        <end position="87"/>
    </location>
</feature>
<dbReference type="OrthoDB" id="8062037at2759"/>
<dbReference type="PANTHER" id="PTHR14155">
    <property type="entry name" value="RING FINGER DOMAIN-CONTAINING"/>
    <property type="match status" value="1"/>
</dbReference>
<evidence type="ECO:0000256" key="6">
    <source>
        <dbReference type="ARBA" id="ARBA00022833"/>
    </source>
</evidence>
<evidence type="ECO:0000256" key="4">
    <source>
        <dbReference type="ARBA" id="ARBA00022771"/>
    </source>
</evidence>
<dbReference type="GeneID" id="113742173"/>
<keyword evidence="3" id="KW-0479">Metal-binding</keyword>
<evidence type="ECO:0000256" key="2">
    <source>
        <dbReference type="ARBA" id="ARBA00012483"/>
    </source>
</evidence>
<feature type="region of interest" description="Disordered" evidence="9">
    <location>
        <begin position="96"/>
        <end position="121"/>
    </location>
</feature>
<keyword evidence="10" id="KW-0812">Transmembrane</keyword>
<evidence type="ECO:0000313" key="13">
    <source>
        <dbReference type="RefSeq" id="XP_027125728.2"/>
    </source>
</evidence>
<keyword evidence="5" id="KW-0833">Ubl conjugation pathway</keyword>
<dbReference type="CDD" id="cd16461">
    <property type="entry name" value="RING-H2_EL5-like"/>
    <property type="match status" value="1"/>
</dbReference>
<reference evidence="12" key="1">
    <citation type="journal article" date="2025" name="Foods">
        <title>Unveiling the Microbial Signatures of Arabica Coffee Cherries: Insights into Ripeness Specific Diversity, Functional Traits, and Implications for Quality and Safety.</title>
        <authorList>
            <consortium name="RefSeq"/>
            <person name="Tenea G.N."/>
            <person name="Cifuentes V."/>
            <person name="Reyes P."/>
            <person name="Cevallos-Vallejos M."/>
        </authorList>
    </citation>
    <scope>NUCLEOTIDE SEQUENCE [LARGE SCALE GENOMIC DNA]</scope>
</reference>
<dbReference type="GO" id="GO:0016020">
    <property type="term" value="C:membrane"/>
    <property type="evidence" value="ECO:0007669"/>
    <property type="project" value="UniProtKB-SubCell"/>
</dbReference>
<keyword evidence="12" id="KW-1185">Reference proteome</keyword>
<keyword evidence="10" id="KW-0472">Membrane</keyword>
<sequence length="253" mass="27965">MKNTSPDITRNGRRLLQQVPAVASGGLHGSDLSPDPIFEPINASPSDATSVKRNPRHPTTPFDSSMALTILVLLTALFFMGFFSIYIRRFAEEDSTDLSRRRRHPPRLRDGNNQKNGGVDPATIKSLPLVSYRGGAKQLITDCPICLSEFEETEIVKLIPHCAHVFHPECIDRWLGSHVSCPLCRSTQLLEVVDDHQEVRLAVEEEEHGNGGSELGGRSTVDDCDTCSNPGMRRVCSCTSVGDRLVLHRSMSF</sequence>
<dbReference type="SUPFAM" id="SSF57850">
    <property type="entry name" value="RING/U-box"/>
    <property type="match status" value="1"/>
</dbReference>
<keyword evidence="10" id="KW-1133">Transmembrane helix</keyword>
<dbReference type="SMART" id="SM00184">
    <property type="entry name" value="RING"/>
    <property type="match status" value="1"/>
</dbReference>
<dbReference type="Proteomes" id="UP001652660">
    <property type="component" value="Chromosome 1c"/>
</dbReference>
<evidence type="ECO:0000256" key="8">
    <source>
        <dbReference type="PROSITE-ProRule" id="PRU00175"/>
    </source>
</evidence>
<reference evidence="13" key="2">
    <citation type="submission" date="2025-08" db="UniProtKB">
        <authorList>
            <consortium name="RefSeq"/>
        </authorList>
    </citation>
    <scope>IDENTIFICATION</scope>
    <source>
        <tissue evidence="13">Leaves</tissue>
    </source>
</reference>
<dbReference type="GO" id="GO:0008270">
    <property type="term" value="F:zinc ion binding"/>
    <property type="evidence" value="ECO:0007669"/>
    <property type="project" value="UniProtKB-KW"/>
</dbReference>
<evidence type="ECO:0000256" key="3">
    <source>
        <dbReference type="ARBA" id="ARBA00022723"/>
    </source>
</evidence>
<keyword evidence="4 8" id="KW-0863">Zinc-finger</keyword>
<evidence type="ECO:0000313" key="12">
    <source>
        <dbReference type="Proteomes" id="UP001652660"/>
    </source>
</evidence>
<feature type="region of interest" description="Disordered" evidence="9">
    <location>
        <begin position="33"/>
        <end position="59"/>
    </location>
</feature>
<dbReference type="PROSITE" id="PS50089">
    <property type="entry name" value="ZF_RING_2"/>
    <property type="match status" value="1"/>
</dbReference>
<feature type="domain" description="RING-type" evidence="11">
    <location>
        <begin position="143"/>
        <end position="185"/>
    </location>
</feature>
<dbReference type="PANTHER" id="PTHR14155:SF592">
    <property type="entry name" value="RING-H2 FINGER PROTEIN ATL57"/>
    <property type="match status" value="1"/>
</dbReference>
<feature type="compositionally biased region" description="Polar residues" evidence="9">
    <location>
        <begin position="43"/>
        <end position="52"/>
    </location>
</feature>
<accession>A0A6P6XD45</accession>
<proteinExistence type="inferred from homology"/>
<dbReference type="InterPro" id="IPR053238">
    <property type="entry name" value="RING-H2_zinc_finger"/>
</dbReference>
<keyword evidence="6" id="KW-0862">Zinc</keyword>
<dbReference type="Gene3D" id="3.30.40.10">
    <property type="entry name" value="Zinc/RING finger domain, C3HC4 (zinc finger)"/>
    <property type="match status" value="1"/>
</dbReference>
<evidence type="ECO:0000256" key="7">
    <source>
        <dbReference type="ARBA" id="ARBA00024209"/>
    </source>
</evidence>
<dbReference type="Pfam" id="PF13639">
    <property type="entry name" value="zf-RING_2"/>
    <property type="match status" value="1"/>
</dbReference>
<comment type="similarity">
    <text evidence="7">Belongs to the RING-type zinc finger family. ATL subfamily.</text>
</comment>
<comment type="catalytic activity">
    <reaction evidence="1">
        <text>S-ubiquitinyl-[E2 ubiquitin-conjugating enzyme]-L-cysteine + [acceptor protein]-L-lysine = [E2 ubiquitin-conjugating enzyme]-L-cysteine + N(6)-ubiquitinyl-[acceptor protein]-L-lysine.</text>
        <dbReference type="EC" id="2.3.2.27"/>
    </reaction>
</comment>
<gene>
    <name evidence="13" type="primary">LOC113742173</name>
</gene>